<dbReference type="EMBL" id="CP098732">
    <property type="protein sequence ID" value="USE82783.1"/>
    <property type="molecule type" value="Genomic_DNA"/>
</dbReference>
<keyword evidence="4" id="KW-1185">Reference proteome</keyword>
<feature type="chain" id="PRO_5042110047" description="Lipoprotein" evidence="2">
    <location>
        <begin position="20"/>
        <end position="469"/>
    </location>
</feature>
<dbReference type="PROSITE" id="PS51257">
    <property type="entry name" value="PROKAR_LIPOPROTEIN"/>
    <property type="match status" value="1"/>
</dbReference>
<protein>
    <recommendedName>
        <fullName evidence="5">Lipoprotein</fullName>
    </recommendedName>
</protein>
<dbReference type="AlphaFoldDB" id="A0AAE9LQH8"/>
<evidence type="ECO:0000313" key="4">
    <source>
        <dbReference type="Proteomes" id="UP001056716"/>
    </source>
</evidence>
<accession>A0AAE9LQH8</accession>
<evidence type="ECO:0000256" key="2">
    <source>
        <dbReference type="SAM" id="SignalP"/>
    </source>
</evidence>
<organism evidence="3 4">
    <name type="scientific">Acinetobacter tibetensis</name>
    <dbReference type="NCBI Taxonomy" id="2943497"/>
    <lineage>
        <taxon>Bacteria</taxon>
        <taxon>Pseudomonadati</taxon>
        <taxon>Pseudomonadota</taxon>
        <taxon>Gammaproteobacteria</taxon>
        <taxon>Moraxellales</taxon>
        <taxon>Moraxellaceae</taxon>
        <taxon>Acinetobacter</taxon>
    </lineage>
</organism>
<feature type="compositionally biased region" description="Low complexity" evidence="1">
    <location>
        <begin position="26"/>
        <end position="43"/>
    </location>
</feature>
<feature type="region of interest" description="Disordered" evidence="1">
    <location>
        <begin position="21"/>
        <end position="44"/>
    </location>
</feature>
<dbReference type="RefSeq" id="WP_252219969.1">
    <property type="nucleotide sequence ID" value="NZ_CP098732.1"/>
</dbReference>
<keyword evidence="2" id="KW-0732">Signal</keyword>
<evidence type="ECO:0000256" key="1">
    <source>
        <dbReference type="SAM" id="MobiDB-lite"/>
    </source>
</evidence>
<dbReference type="KEGG" id="atz:M5E07_13510"/>
<dbReference type="Proteomes" id="UP001056716">
    <property type="component" value="Chromosome"/>
</dbReference>
<gene>
    <name evidence="3" type="ORF">M5E07_13510</name>
</gene>
<evidence type="ECO:0008006" key="5">
    <source>
        <dbReference type="Google" id="ProtNLM"/>
    </source>
</evidence>
<proteinExistence type="predicted"/>
<feature type="signal peptide" evidence="2">
    <location>
        <begin position="1"/>
        <end position="19"/>
    </location>
</feature>
<evidence type="ECO:0000313" key="3">
    <source>
        <dbReference type="EMBL" id="USE82783.1"/>
    </source>
</evidence>
<sequence length="469" mass="50260">MLKKTLLVVMCGFSLVACGGGGGGSSSSTPTTGGTTDNGSTTTPVSDLDKAKKLIQTTNSIVAYYDGFQDISEQYKVPAQVINETASDLSRATGLLLAIAEVVAEDAQGQTKSYTTQQIQDLIEANSADYKFVSNTLTAKVAGETITISGNAKLQYWQGYDWDKVTADQAWSKVEAWFNDPTYSIYADEAEVTASNLTLVAPFVDTPRTTYNFKIQKDGKISVKNQNNQTASFSATAESTASIVYASNDTIENREDIPAKATISLKGIMLESAGAQFALTELTSIAQKVTFKSGVETVEQLLPLELTLKGTVTYLQESLNLDATIKLNNDFSKPIDVSLGETATNFINANLAVKLSGKLKGANAAPTPFNLDISAKRAEFVQGTATVTLKVDQNALSIDLIARNLDQEQKIMDATIRHANGAFVQVNDIQNFKSAAVQVGNSSYGTVTKNSSGQYVAKFTDNSFIYITP</sequence>
<reference evidence="3" key="1">
    <citation type="submission" date="2022-06" db="EMBL/GenBank/DDBJ databases">
        <title>Isolation, identification and characterization of iprodione-degrading strains in Lhasa, Tibet.</title>
        <authorList>
            <person name="Pan H."/>
        </authorList>
    </citation>
    <scope>NUCLEOTIDE SEQUENCE</scope>
    <source>
        <strain evidence="3">Y-23</strain>
    </source>
</reference>
<name>A0AAE9LQH8_9GAMM</name>